<keyword evidence="2" id="KW-1185">Reference proteome</keyword>
<protein>
    <submittedName>
        <fullName evidence="1">Uncharacterized protein</fullName>
    </submittedName>
</protein>
<organism evidence="1 2">
    <name type="scientific">Hyalomma asiaticum</name>
    <name type="common">Tick</name>
    <dbReference type="NCBI Taxonomy" id="266040"/>
    <lineage>
        <taxon>Eukaryota</taxon>
        <taxon>Metazoa</taxon>
        <taxon>Ecdysozoa</taxon>
        <taxon>Arthropoda</taxon>
        <taxon>Chelicerata</taxon>
        <taxon>Arachnida</taxon>
        <taxon>Acari</taxon>
        <taxon>Parasitiformes</taxon>
        <taxon>Ixodida</taxon>
        <taxon>Ixodoidea</taxon>
        <taxon>Ixodidae</taxon>
        <taxon>Hyalomminae</taxon>
        <taxon>Hyalomma</taxon>
    </lineage>
</organism>
<accession>A0ACB7ST95</accession>
<reference evidence="1" key="1">
    <citation type="submission" date="2020-05" db="EMBL/GenBank/DDBJ databases">
        <title>Large-scale comparative analyses of tick genomes elucidate their genetic diversity and vector capacities.</title>
        <authorList>
            <person name="Jia N."/>
            <person name="Wang J."/>
            <person name="Shi W."/>
            <person name="Du L."/>
            <person name="Sun Y."/>
            <person name="Zhan W."/>
            <person name="Jiang J."/>
            <person name="Wang Q."/>
            <person name="Zhang B."/>
            <person name="Ji P."/>
            <person name="Sakyi L.B."/>
            <person name="Cui X."/>
            <person name="Yuan T."/>
            <person name="Jiang B."/>
            <person name="Yang W."/>
            <person name="Lam T.T.-Y."/>
            <person name="Chang Q."/>
            <person name="Ding S."/>
            <person name="Wang X."/>
            <person name="Zhu J."/>
            <person name="Ruan X."/>
            <person name="Zhao L."/>
            <person name="Wei J."/>
            <person name="Que T."/>
            <person name="Du C."/>
            <person name="Cheng J."/>
            <person name="Dai P."/>
            <person name="Han X."/>
            <person name="Huang E."/>
            <person name="Gao Y."/>
            <person name="Liu J."/>
            <person name="Shao H."/>
            <person name="Ye R."/>
            <person name="Li L."/>
            <person name="Wei W."/>
            <person name="Wang X."/>
            <person name="Wang C."/>
            <person name="Yang T."/>
            <person name="Huo Q."/>
            <person name="Li W."/>
            <person name="Guo W."/>
            <person name="Chen H."/>
            <person name="Zhou L."/>
            <person name="Ni X."/>
            <person name="Tian J."/>
            <person name="Zhou Y."/>
            <person name="Sheng Y."/>
            <person name="Liu T."/>
            <person name="Pan Y."/>
            <person name="Xia L."/>
            <person name="Li J."/>
            <person name="Zhao F."/>
            <person name="Cao W."/>
        </authorList>
    </citation>
    <scope>NUCLEOTIDE SEQUENCE</scope>
    <source>
        <strain evidence="1">Hyas-2018</strain>
    </source>
</reference>
<gene>
    <name evidence="1" type="ORF">HPB50_004196</name>
</gene>
<name>A0ACB7ST95_HYAAI</name>
<evidence type="ECO:0000313" key="1">
    <source>
        <dbReference type="EMBL" id="KAH6937815.1"/>
    </source>
</evidence>
<sequence>MESSPLARNTGPDLACLGRSWLRVRVYTTVDIRGGKLPEVAVACRRRYDLGDKERGLDGGCGSNLPTLNVYTSAELMRKRAERRRAQTRGSVAARKEHQEDREERMRVLPCTSPRRRMGRGNYTRRDLRRRDNTAGRRRRRRIPLPDNPYKRGKLLLAFLHDPSGTPTASAHTRRFHKKPQLDCSKPSKKKKSKER</sequence>
<dbReference type="Proteomes" id="UP000821845">
    <property type="component" value="Chromosome 2"/>
</dbReference>
<comment type="caution">
    <text evidence="1">The sequence shown here is derived from an EMBL/GenBank/DDBJ whole genome shotgun (WGS) entry which is preliminary data.</text>
</comment>
<evidence type="ECO:0000313" key="2">
    <source>
        <dbReference type="Proteomes" id="UP000821845"/>
    </source>
</evidence>
<proteinExistence type="predicted"/>
<dbReference type="EMBL" id="CM023482">
    <property type="protein sequence ID" value="KAH6937815.1"/>
    <property type="molecule type" value="Genomic_DNA"/>
</dbReference>